<organism evidence="19 20">
    <name type="scientific">Lachancea thermotolerans (strain ATCC 56472 / CBS 6340 / NRRL Y-8284)</name>
    <name type="common">Yeast</name>
    <name type="synonym">Kluyveromyces thermotolerans</name>
    <dbReference type="NCBI Taxonomy" id="559295"/>
    <lineage>
        <taxon>Eukaryota</taxon>
        <taxon>Fungi</taxon>
        <taxon>Dikarya</taxon>
        <taxon>Ascomycota</taxon>
        <taxon>Saccharomycotina</taxon>
        <taxon>Saccharomycetes</taxon>
        <taxon>Saccharomycetales</taxon>
        <taxon>Saccharomycetaceae</taxon>
        <taxon>Lachancea</taxon>
    </lineage>
</organism>
<feature type="compositionally biased region" description="Low complexity" evidence="16">
    <location>
        <begin position="119"/>
        <end position="128"/>
    </location>
</feature>
<evidence type="ECO:0000256" key="9">
    <source>
        <dbReference type="ARBA" id="ARBA00022763"/>
    </source>
</evidence>
<proteinExistence type="inferred from homology"/>
<dbReference type="PANTHER" id="PTHR45990:SF1">
    <property type="entry name" value="DNA REPAIR PROTEIN REV1"/>
    <property type="match status" value="1"/>
</dbReference>
<dbReference type="Pfam" id="PF21999">
    <property type="entry name" value="IMS_HHH_1"/>
    <property type="match status" value="1"/>
</dbReference>
<dbReference type="Pfam" id="PF00533">
    <property type="entry name" value="BRCT"/>
    <property type="match status" value="1"/>
</dbReference>
<evidence type="ECO:0000256" key="5">
    <source>
        <dbReference type="ARBA" id="ARBA00022634"/>
    </source>
</evidence>
<dbReference type="PROSITE" id="PS50172">
    <property type="entry name" value="BRCT"/>
    <property type="match status" value="1"/>
</dbReference>
<comment type="similarity">
    <text evidence="3">Belongs to the DNA polymerase type-Y family.</text>
</comment>
<protein>
    <recommendedName>
        <fullName evidence="4">DNA repair protein REV1</fullName>
    </recommendedName>
    <alternativeName>
        <fullName evidence="15">Reversionless protein 1</fullName>
    </alternativeName>
</protein>
<dbReference type="PANTHER" id="PTHR45990">
    <property type="entry name" value="DNA REPAIR PROTEIN REV1"/>
    <property type="match status" value="1"/>
</dbReference>
<evidence type="ECO:0000256" key="16">
    <source>
        <dbReference type="SAM" id="MobiDB-lite"/>
    </source>
</evidence>
<dbReference type="Gene3D" id="3.40.50.10190">
    <property type="entry name" value="BRCT domain"/>
    <property type="match status" value="1"/>
</dbReference>
<evidence type="ECO:0000256" key="7">
    <source>
        <dbReference type="ARBA" id="ARBA00022695"/>
    </source>
</evidence>
<dbReference type="eggNOG" id="KOG2093">
    <property type="taxonomic scope" value="Eukaryota"/>
</dbReference>
<feature type="domain" description="UmuC" evidence="18">
    <location>
        <begin position="359"/>
        <end position="553"/>
    </location>
</feature>
<keyword evidence="7" id="KW-0548">Nucleotidyltransferase</keyword>
<dbReference type="InterPro" id="IPR043128">
    <property type="entry name" value="Rev_trsase/Diguanyl_cyclase"/>
</dbReference>
<dbReference type="GO" id="GO:0070987">
    <property type="term" value="P:error-free translesion synthesis"/>
    <property type="evidence" value="ECO:0007669"/>
    <property type="project" value="TreeGrafter"/>
</dbReference>
<dbReference type="GO" id="GO:0006281">
    <property type="term" value="P:DNA repair"/>
    <property type="evidence" value="ECO:0007669"/>
    <property type="project" value="UniProtKB-KW"/>
</dbReference>
<evidence type="ECO:0000256" key="4">
    <source>
        <dbReference type="ARBA" id="ARBA00020399"/>
    </source>
</evidence>
<evidence type="ECO:0000256" key="14">
    <source>
        <dbReference type="ARBA" id="ARBA00058985"/>
    </source>
</evidence>
<keyword evidence="5" id="KW-0237">DNA synthesis</keyword>
<keyword evidence="9" id="KW-0227">DNA damage</keyword>
<dbReference type="OrthoDB" id="427711at2759"/>
<feature type="region of interest" description="Disordered" evidence="16">
    <location>
        <begin position="1"/>
        <end position="56"/>
    </location>
</feature>
<keyword evidence="13" id="KW-0539">Nucleus</keyword>
<dbReference type="InterPro" id="IPR053848">
    <property type="entry name" value="IMS_HHH_1"/>
</dbReference>
<keyword evidence="6" id="KW-0808">Transferase</keyword>
<dbReference type="FunCoup" id="C5DG10">
    <property type="interactions" value="911"/>
</dbReference>
<evidence type="ECO:0000313" key="20">
    <source>
        <dbReference type="Proteomes" id="UP000002036"/>
    </source>
</evidence>
<comment type="cofactor">
    <cofactor evidence="1">
        <name>Mg(2+)</name>
        <dbReference type="ChEBI" id="CHEBI:18420"/>
    </cofactor>
</comment>
<feature type="compositionally biased region" description="Pro residues" evidence="16">
    <location>
        <begin position="107"/>
        <end position="118"/>
    </location>
</feature>
<evidence type="ECO:0000256" key="1">
    <source>
        <dbReference type="ARBA" id="ARBA00001946"/>
    </source>
</evidence>
<dbReference type="FunFam" id="3.30.1490.100:FF:000001">
    <property type="entry name" value="DNA repair protein REV1"/>
    <property type="match status" value="1"/>
</dbReference>
<evidence type="ECO:0000256" key="10">
    <source>
        <dbReference type="ARBA" id="ARBA00022842"/>
    </source>
</evidence>
<accession>C5DG10</accession>
<dbReference type="HOGENOM" id="CLU_003901_1_0_1"/>
<dbReference type="FunFam" id="3.40.50.10190:FF:000011">
    <property type="entry name" value="DNA repair protein REV1"/>
    <property type="match status" value="1"/>
</dbReference>
<dbReference type="InterPro" id="IPR001126">
    <property type="entry name" value="UmuC"/>
</dbReference>
<dbReference type="OMA" id="PPKYMGM"/>
<feature type="compositionally biased region" description="Low complexity" evidence="16">
    <location>
        <begin position="1"/>
        <end position="20"/>
    </location>
</feature>
<feature type="region of interest" description="Disordered" evidence="16">
    <location>
        <begin position="790"/>
        <end position="822"/>
    </location>
</feature>
<dbReference type="GO" id="GO:0046872">
    <property type="term" value="F:metal ion binding"/>
    <property type="evidence" value="ECO:0007669"/>
    <property type="project" value="UniProtKB-KW"/>
</dbReference>
<name>C5DG10_LACTC</name>
<comment type="function">
    <text evidence="14">Deoxycytidyl transferase involved in DNA repair. Transfers a dCMP residue from dCTP to the 3'-end of a DNA primer in a template-dependent reaction. May assist in the first step in the bypass of abasic lesions by the insertion of a nucleotide opposite the lesion. Required for normal induction of mutations by physical and chemical agents. Involved in mitochondrial DNA mutagenesis.</text>
</comment>
<dbReference type="RefSeq" id="XP_002552790.1">
    <property type="nucleotide sequence ID" value="XM_002552744.1"/>
</dbReference>
<dbReference type="SUPFAM" id="SSF52113">
    <property type="entry name" value="BRCT domain"/>
    <property type="match status" value="1"/>
</dbReference>
<sequence>MDYEELAQLLSDASSLDASPQEPPPPPPPDSPLRLYDSSRGAIARERSQRPFSQQQRLLSTLDDDSLVGLVNTFDRPTQRARLRRPAAPADDAADAEDDPCIVTSSPEPPSSVVPSTPPASSRLSESDSSSDRSRSSSPTAARVGPLKFGDYAQYFSDKTAHQHSRDEYMRKLYQDALNGGREYPPIFKDCTIYINGRTFPDRLQLHQKIIIHGGSFKHFLSGKKSVTHIVASNLTAKKRIEFQNYKVVAPAWITESIAASKRLPWQDYALITGEYGQQKLQIARPPAAALPAPEQQPADGFDANSLDCKQPGFLQSFFAKSRLHQLSAWKADLRALFCEKYVEGAHLQPPPKGARLAIFHVDFDCFFATVSALSDARYDLSRDPLAVAHGNNSSEIASCNYVARSFGVKNGMWVRSARRLCPNLICLPYNFEQYEVNSKLLYQILAGSGFFQMILPISIDEAICVKYLDGLPDGDASAHQQCEAITRQIRRDVFDATNGCTVSIGCSNSLVLARLALKKAKPNGQCVMASLEQDSIDAFIEELPLRDLPGVGATIVDKVQQHILFEQTAEPTIGDLKRNSSLQLLASKLGTKTGHKLHLFLSGKDDEENSRVLRDPLDYFARKSISVDINYAIRFDTIHEIDEFIDRICEHLTTKLGELDMVTPQVTLKVTRRCEHAPIEPAKYLGSGECDTFSRSSRFGVPTCEAGLISTEVKSSFRMLGCPPKDLRGIAVQLNKLEKVSDRVCQLRLPFREQDASSAGSRFPALNVNAFNSLPGALKEDVRTELLKRKINLPPSPPSKRSASNSPVKDYWGRHGKRTETLKQEMPSTLDEDFMNHLPTQIQREIKWDHAIVKKASSSVRNRLSRKGTGVLNLSKNRPSKPEAVKFQSLERPLGISRLIKSWIDDTIDNGPHIDDLNLFDKYLTKLAAKGKTHHILKIARTMSSHLEYHSSFTKSNPQGRQEWEEYLLIRMIPTLTASAAKSDSGVQVTFDL</sequence>
<evidence type="ECO:0000256" key="2">
    <source>
        <dbReference type="ARBA" id="ARBA00004123"/>
    </source>
</evidence>
<dbReference type="Gene3D" id="6.10.250.1490">
    <property type="match status" value="1"/>
</dbReference>
<dbReference type="Pfam" id="PF00817">
    <property type="entry name" value="IMS"/>
    <property type="match status" value="1"/>
</dbReference>
<evidence type="ECO:0000256" key="12">
    <source>
        <dbReference type="ARBA" id="ARBA00023204"/>
    </source>
</evidence>
<dbReference type="CDD" id="cd17719">
    <property type="entry name" value="BRCT_Rev1"/>
    <property type="match status" value="1"/>
</dbReference>
<keyword evidence="20" id="KW-1185">Reference proteome</keyword>
<dbReference type="InterPro" id="IPR043502">
    <property type="entry name" value="DNA/RNA_pol_sf"/>
</dbReference>
<dbReference type="GO" id="GO:0003887">
    <property type="term" value="F:DNA-directed DNA polymerase activity"/>
    <property type="evidence" value="ECO:0007669"/>
    <property type="project" value="InterPro"/>
</dbReference>
<dbReference type="GeneID" id="8295010"/>
<dbReference type="GO" id="GO:0005634">
    <property type="term" value="C:nucleus"/>
    <property type="evidence" value="ECO:0007669"/>
    <property type="project" value="UniProtKB-SubCell"/>
</dbReference>
<dbReference type="PROSITE" id="PS50173">
    <property type="entry name" value="UMUC"/>
    <property type="match status" value="1"/>
</dbReference>
<evidence type="ECO:0000256" key="8">
    <source>
        <dbReference type="ARBA" id="ARBA00022723"/>
    </source>
</evidence>
<keyword evidence="11" id="KW-0238">DNA-binding</keyword>
<dbReference type="GO" id="GO:0003684">
    <property type="term" value="F:damaged DNA binding"/>
    <property type="evidence" value="ECO:0007669"/>
    <property type="project" value="InterPro"/>
</dbReference>
<dbReference type="GO" id="GO:0042276">
    <property type="term" value="P:error-prone translesion synthesis"/>
    <property type="evidence" value="ECO:0007669"/>
    <property type="project" value="TreeGrafter"/>
</dbReference>
<evidence type="ECO:0000313" key="19">
    <source>
        <dbReference type="EMBL" id="CAR22352.1"/>
    </source>
</evidence>
<gene>
    <name evidence="19" type="ordered locus">KLTH0D01518g</name>
</gene>
<evidence type="ECO:0000256" key="6">
    <source>
        <dbReference type="ARBA" id="ARBA00022679"/>
    </source>
</evidence>
<dbReference type="SUPFAM" id="SSF100879">
    <property type="entry name" value="Lesion bypass DNA polymerase (Y-family), little finger domain"/>
    <property type="match status" value="1"/>
</dbReference>
<feature type="domain" description="BRCT" evidence="17">
    <location>
        <begin position="183"/>
        <end position="271"/>
    </location>
</feature>
<dbReference type="InterPro" id="IPR036775">
    <property type="entry name" value="DNA_pol_Y-fam_lit_finger_sf"/>
</dbReference>
<dbReference type="SUPFAM" id="SSF56672">
    <property type="entry name" value="DNA/RNA polymerases"/>
    <property type="match status" value="1"/>
</dbReference>
<dbReference type="InterPro" id="IPR001357">
    <property type="entry name" value="BRCT_dom"/>
</dbReference>
<dbReference type="InterPro" id="IPR017961">
    <property type="entry name" value="DNA_pol_Y-fam_little_finger"/>
</dbReference>
<dbReference type="AlphaFoldDB" id="C5DG10"/>
<dbReference type="SMART" id="SM00292">
    <property type="entry name" value="BRCT"/>
    <property type="match status" value="1"/>
</dbReference>
<dbReference type="GO" id="GO:0017125">
    <property type="term" value="F:deoxycytidyl transferase activity"/>
    <property type="evidence" value="ECO:0007669"/>
    <property type="project" value="TreeGrafter"/>
</dbReference>
<dbReference type="Gene3D" id="3.30.1490.100">
    <property type="entry name" value="DNA polymerase, Y-family, little finger domain"/>
    <property type="match status" value="1"/>
</dbReference>
<evidence type="ECO:0000259" key="18">
    <source>
        <dbReference type="PROSITE" id="PS50173"/>
    </source>
</evidence>
<keyword evidence="10" id="KW-0460">Magnesium</keyword>
<dbReference type="EMBL" id="CU928168">
    <property type="protein sequence ID" value="CAR22352.1"/>
    <property type="molecule type" value="Genomic_DNA"/>
</dbReference>
<dbReference type="Gene3D" id="3.40.1170.60">
    <property type="match status" value="1"/>
</dbReference>
<dbReference type="Gene3D" id="1.10.150.20">
    <property type="entry name" value="5' to 3' exonuclease, C-terminal subdomain"/>
    <property type="match status" value="1"/>
</dbReference>
<keyword evidence="12" id="KW-0234">DNA repair</keyword>
<evidence type="ECO:0000256" key="13">
    <source>
        <dbReference type="ARBA" id="ARBA00023242"/>
    </source>
</evidence>
<evidence type="ECO:0000256" key="11">
    <source>
        <dbReference type="ARBA" id="ARBA00023125"/>
    </source>
</evidence>
<dbReference type="Proteomes" id="UP000002036">
    <property type="component" value="Chromosome D"/>
</dbReference>
<evidence type="ECO:0000259" key="17">
    <source>
        <dbReference type="PROSITE" id="PS50172"/>
    </source>
</evidence>
<feature type="compositionally biased region" description="Pro residues" evidence="16">
    <location>
        <begin position="21"/>
        <end position="31"/>
    </location>
</feature>
<dbReference type="Pfam" id="PF11799">
    <property type="entry name" value="IMS_C"/>
    <property type="match status" value="1"/>
</dbReference>
<evidence type="ECO:0000256" key="15">
    <source>
        <dbReference type="ARBA" id="ARBA00081902"/>
    </source>
</evidence>
<comment type="subcellular location">
    <subcellularLocation>
        <location evidence="2">Nucleus</location>
    </subcellularLocation>
</comment>
<keyword evidence="8" id="KW-0479">Metal-binding</keyword>
<dbReference type="KEGG" id="lth:KLTH0D01518g"/>
<evidence type="ECO:0000256" key="3">
    <source>
        <dbReference type="ARBA" id="ARBA00010945"/>
    </source>
</evidence>
<dbReference type="STRING" id="559295.C5DG10"/>
<feature type="region of interest" description="Disordered" evidence="16">
    <location>
        <begin position="79"/>
        <end position="145"/>
    </location>
</feature>
<reference evidence="19 20" key="1">
    <citation type="journal article" date="2009" name="Genome Res.">
        <title>Comparative genomics of protoploid Saccharomycetaceae.</title>
        <authorList>
            <consortium name="The Genolevures Consortium"/>
            <person name="Souciet J.-L."/>
            <person name="Dujon B."/>
            <person name="Gaillardin C."/>
            <person name="Johnston M."/>
            <person name="Baret P.V."/>
            <person name="Cliften P."/>
            <person name="Sherman D.J."/>
            <person name="Weissenbach J."/>
            <person name="Westhof E."/>
            <person name="Wincker P."/>
            <person name="Jubin C."/>
            <person name="Poulain J."/>
            <person name="Barbe V."/>
            <person name="Segurens B."/>
            <person name="Artiguenave F."/>
            <person name="Anthouard V."/>
            <person name="Vacherie B."/>
            <person name="Val M.-E."/>
            <person name="Fulton R.S."/>
            <person name="Minx P."/>
            <person name="Wilson R."/>
            <person name="Durrens P."/>
            <person name="Jean G."/>
            <person name="Marck C."/>
            <person name="Martin T."/>
            <person name="Nikolski M."/>
            <person name="Rolland T."/>
            <person name="Seret M.-L."/>
            <person name="Casaregola S."/>
            <person name="Despons L."/>
            <person name="Fairhead C."/>
            <person name="Fischer G."/>
            <person name="Lafontaine I."/>
            <person name="Leh V."/>
            <person name="Lemaire M."/>
            <person name="de Montigny J."/>
            <person name="Neuveglise C."/>
            <person name="Thierry A."/>
            <person name="Blanc-Lenfle I."/>
            <person name="Bleykasten C."/>
            <person name="Diffels J."/>
            <person name="Fritsch E."/>
            <person name="Frangeul L."/>
            <person name="Goeffon A."/>
            <person name="Jauniaux N."/>
            <person name="Kachouri-Lafond R."/>
            <person name="Payen C."/>
            <person name="Potier S."/>
            <person name="Pribylova L."/>
            <person name="Ozanne C."/>
            <person name="Richard G.-F."/>
            <person name="Sacerdot C."/>
            <person name="Straub M.-L."/>
            <person name="Talla E."/>
        </authorList>
    </citation>
    <scope>NUCLEOTIDE SEQUENCE [LARGE SCALE GENOMIC DNA]</scope>
    <source>
        <strain evidence="20">ATCC 56472 / CBS 6340 / NRRL Y-8284</strain>
    </source>
</reference>
<dbReference type="InterPro" id="IPR036420">
    <property type="entry name" value="BRCT_dom_sf"/>
</dbReference>
<dbReference type="Gene3D" id="3.30.70.270">
    <property type="match status" value="1"/>
</dbReference>
<dbReference type="InParanoid" id="C5DG10"/>